<dbReference type="PIRSF" id="PIRSF004692">
    <property type="entry name" value="KdsD_KpsF"/>
    <property type="match status" value="1"/>
</dbReference>
<keyword evidence="3 5" id="KW-0129">CBS domain</keyword>
<dbReference type="InterPro" id="IPR050986">
    <property type="entry name" value="GutQ/KpsF_isomerases"/>
</dbReference>
<dbReference type="InterPro" id="IPR035474">
    <property type="entry name" value="SIS_Kpsf"/>
</dbReference>
<feature type="domain" description="CBS" evidence="6">
    <location>
        <begin position="195"/>
        <end position="253"/>
    </location>
</feature>
<keyword evidence="8" id="KW-0413">Isomerase</keyword>
<keyword evidence="9" id="KW-1185">Reference proteome</keyword>
<dbReference type="SMART" id="SM00116">
    <property type="entry name" value="CBS"/>
    <property type="match status" value="2"/>
</dbReference>
<evidence type="ECO:0000256" key="2">
    <source>
        <dbReference type="ARBA" id="ARBA00022737"/>
    </source>
</evidence>
<dbReference type="PANTHER" id="PTHR42745">
    <property type="match status" value="1"/>
</dbReference>
<dbReference type="Proteomes" id="UP001501508">
    <property type="component" value="Unassembled WGS sequence"/>
</dbReference>
<dbReference type="InterPro" id="IPR001347">
    <property type="entry name" value="SIS_dom"/>
</dbReference>
<evidence type="ECO:0000256" key="5">
    <source>
        <dbReference type="PROSITE-ProRule" id="PRU00703"/>
    </source>
</evidence>
<dbReference type="CDD" id="cd04604">
    <property type="entry name" value="CBS_pair_SIS_assoc"/>
    <property type="match status" value="1"/>
</dbReference>
<feature type="domain" description="CBS" evidence="6">
    <location>
        <begin position="262"/>
        <end position="317"/>
    </location>
</feature>
<dbReference type="Gene3D" id="3.40.50.10490">
    <property type="entry name" value="Glucose-6-phosphate isomerase like protein, domain 1"/>
    <property type="match status" value="1"/>
</dbReference>
<dbReference type="PANTHER" id="PTHR42745:SF1">
    <property type="entry name" value="ARABINOSE 5-PHOSPHATE ISOMERASE KDSD"/>
    <property type="match status" value="1"/>
</dbReference>
<keyword evidence="2" id="KW-0677">Repeat</keyword>
<dbReference type="Pfam" id="PF00571">
    <property type="entry name" value="CBS"/>
    <property type="match status" value="2"/>
</dbReference>
<evidence type="ECO:0000313" key="8">
    <source>
        <dbReference type="EMBL" id="GAA4437016.1"/>
    </source>
</evidence>
<dbReference type="PROSITE" id="PS51464">
    <property type="entry name" value="SIS"/>
    <property type="match status" value="1"/>
</dbReference>
<reference evidence="9" key="1">
    <citation type="journal article" date="2019" name="Int. J. Syst. Evol. Microbiol.">
        <title>The Global Catalogue of Microorganisms (GCM) 10K type strain sequencing project: providing services to taxonomists for standard genome sequencing and annotation.</title>
        <authorList>
            <consortium name="The Broad Institute Genomics Platform"/>
            <consortium name="The Broad Institute Genome Sequencing Center for Infectious Disease"/>
            <person name="Wu L."/>
            <person name="Ma J."/>
        </authorList>
    </citation>
    <scope>NUCLEOTIDE SEQUENCE [LARGE SCALE GENOMIC DNA]</scope>
    <source>
        <strain evidence="9">JCM 31920</strain>
    </source>
</reference>
<sequence length="317" mass="33677">MRVIVDEAAAISGLVSCLDDDFDQAIEKILHAKGRLVVTGIGKSALIGQKMVGTFNSTGTPAIFMHAADAIHGDLGMVGADDVVLAISKSGNTPEIKALVPFLKRLRVPLLGMVGSRSSYLATHADHVIFSFVRQEADVHNLIPTSSTTAALVMGDAMALCLAELRDFTPENFAVFHPGGTLGKRLHLKVADIYPSNPIPVVPLHAGLREVIVEMTSKCLGVTAVLGGDGLLQGIITDGDLRRMLTQGDTGQLFELLACDIMTRNPVTVSAETDAIAALELMQSKSISQLLVTEGKLLKGFVHLHDLVREGLVSDVQ</sequence>
<dbReference type="EMBL" id="BAABEY010000016">
    <property type="protein sequence ID" value="GAA4437016.1"/>
    <property type="molecule type" value="Genomic_DNA"/>
</dbReference>
<evidence type="ECO:0000313" key="9">
    <source>
        <dbReference type="Proteomes" id="UP001501508"/>
    </source>
</evidence>
<comment type="caution">
    <text evidence="8">The sequence shown here is derived from an EMBL/GenBank/DDBJ whole genome shotgun (WGS) entry which is preliminary data.</text>
</comment>
<evidence type="ECO:0000259" key="7">
    <source>
        <dbReference type="PROSITE" id="PS51464"/>
    </source>
</evidence>
<proteinExistence type="inferred from homology"/>
<evidence type="ECO:0000256" key="1">
    <source>
        <dbReference type="ARBA" id="ARBA00008165"/>
    </source>
</evidence>
<name>A0ABP8LX21_9BACT</name>
<dbReference type="SUPFAM" id="SSF53697">
    <property type="entry name" value="SIS domain"/>
    <property type="match status" value="1"/>
</dbReference>
<protein>
    <submittedName>
        <fullName evidence="8">KpsF/GutQ family sugar-phosphate isomerase</fullName>
    </submittedName>
</protein>
<dbReference type="InterPro" id="IPR046342">
    <property type="entry name" value="CBS_dom_sf"/>
</dbReference>
<dbReference type="InterPro" id="IPR046348">
    <property type="entry name" value="SIS_dom_sf"/>
</dbReference>
<evidence type="ECO:0000256" key="4">
    <source>
        <dbReference type="PIRNR" id="PIRNR004692"/>
    </source>
</evidence>
<dbReference type="NCBIfam" id="TIGR00393">
    <property type="entry name" value="kpsF"/>
    <property type="match status" value="1"/>
</dbReference>
<organism evidence="8 9">
    <name type="scientific">Ravibacter arvi</name>
    <dbReference type="NCBI Taxonomy" id="2051041"/>
    <lineage>
        <taxon>Bacteria</taxon>
        <taxon>Pseudomonadati</taxon>
        <taxon>Bacteroidota</taxon>
        <taxon>Cytophagia</taxon>
        <taxon>Cytophagales</taxon>
        <taxon>Spirosomataceae</taxon>
        <taxon>Ravibacter</taxon>
    </lineage>
</organism>
<dbReference type="GO" id="GO:0016853">
    <property type="term" value="F:isomerase activity"/>
    <property type="evidence" value="ECO:0007669"/>
    <property type="project" value="UniProtKB-KW"/>
</dbReference>
<dbReference type="Gene3D" id="3.10.580.10">
    <property type="entry name" value="CBS-domain"/>
    <property type="match status" value="1"/>
</dbReference>
<dbReference type="Pfam" id="PF01380">
    <property type="entry name" value="SIS"/>
    <property type="match status" value="1"/>
</dbReference>
<comment type="similarity">
    <text evidence="1 4">Belongs to the SIS family. GutQ/KpsF subfamily.</text>
</comment>
<dbReference type="CDD" id="cd05014">
    <property type="entry name" value="SIS_Kpsf"/>
    <property type="match status" value="1"/>
</dbReference>
<dbReference type="InterPro" id="IPR000644">
    <property type="entry name" value="CBS_dom"/>
</dbReference>
<dbReference type="InterPro" id="IPR004800">
    <property type="entry name" value="KdsD/KpsF-type"/>
</dbReference>
<accession>A0ABP8LX21</accession>
<evidence type="ECO:0000259" key="6">
    <source>
        <dbReference type="PROSITE" id="PS51371"/>
    </source>
</evidence>
<dbReference type="PROSITE" id="PS51371">
    <property type="entry name" value="CBS"/>
    <property type="match status" value="2"/>
</dbReference>
<feature type="domain" description="SIS" evidence="7">
    <location>
        <begin position="25"/>
        <end position="168"/>
    </location>
</feature>
<gene>
    <name evidence="8" type="ORF">GCM10023091_15720</name>
</gene>
<evidence type="ECO:0000256" key="3">
    <source>
        <dbReference type="ARBA" id="ARBA00023122"/>
    </source>
</evidence>